<protein>
    <submittedName>
        <fullName evidence="3">DHRS2</fullName>
    </submittedName>
</protein>
<dbReference type="PRINTS" id="PR00080">
    <property type="entry name" value="SDRFAMILY"/>
</dbReference>
<accession>A0ABY6KDA3</accession>
<evidence type="ECO:0000256" key="2">
    <source>
        <dbReference type="ARBA" id="ARBA00023002"/>
    </source>
</evidence>
<dbReference type="PANTHER" id="PTHR43943">
    <property type="entry name" value="DEHYDROGENASE/REDUCTASE (SDR FAMILY) MEMBER 4"/>
    <property type="match status" value="1"/>
</dbReference>
<reference evidence="3 4" key="1">
    <citation type="submission" date="2022-01" db="EMBL/GenBank/DDBJ databases">
        <title>A chromosomal length assembly of Cordylochernes scorpioides.</title>
        <authorList>
            <person name="Zeh D."/>
            <person name="Zeh J."/>
        </authorList>
    </citation>
    <scope>NUCLEOTIDE SEQUENCE [LARGE SCALE GENOMIC DNA]</scope>
    <source>
        <strain evidence="3">IN4F17</strain>
        <tissue evidence="3">Whole Body</tissue>
    </source>
</reference>
<dbReference type="Pfam" id="PF00106">
    <property type="entry name" value="adh_short"/>
    <property type="match status" value="1"/>
</dbReference>
<dbReference type="PROSITE" id="PS00061">
    <property type="entry name" value="ADH_SHORT"/>
    <property type="match status" value="1"/>
</dbReference>
<dbReference type="SUPFAM" id="SSF51735">
    <property type="entry name" value="NAD(P)-binding Rossmann-fold domains"/>
    <property type="match status" value="1"/>
</dbReference>
<sequence>MLAGCMNVLIKPSRYLLAQVKYSTMPSRLSGKVALITASTDGIGFGIAKRLAQEGAEVVISSRKQKNVDQALKELKGSGYNAIGRVCHVGKLEDQQALVDMAINEKGKIDILVSNAGINPFMGHILDTPDDIWDKIFDINVKSAFQISKLVLPHMEKEGSGVIIYVSSFVGFRPLDILGAYSVSKTALLGLTKAVASQCAPLNIRVNSLCPGLIQTKFSQALVQHKDILNIPLVRLGTPEDCANMSKLKSFHASMRLLDSMILTVLLYAAPIWAHDQALILDRIQDTFLRRFLCLPSYTPGYILRAETGRNSLDITVRKLTLKFWTRILKMDGSRLPSICLAHLWDISISSKQIIGLVKSITELLNNTGFSWLVGSTDFNVLQRCIPLIIRTATDQSLQLDYRINHVSLLKTKTIKCTLCNGEFSLDFPHYMFYCTAMEEEREILRQETGYNSNLPYVLMAKVKMLYHNRGHLNGFHDLKLVKQASRMIYTLADLYRLRNPENALKNQVFDQRKPKNNYRRAIRRLRYL</sequence>
<comment type="similarity">
    <text evidence="1">Belongs to the short-chain dehydrogenases/reductases (SDR) family.</text>
</comment>
<proteinExistence type="inferred from homology"/>
<keyword evidence="4" id="KW-1185">Reference proteome</keyword>
<evidence type="ECO:0000313" key="3">
    <source>
        <dbReference type="EMBL" id="UYV66824.1"/>
    </source>
</evidence>
<dbReference type="EMBL" id="CP092866">
    <property type="protein sequence ID" value="UYV66824.1"/>
    <property type="molecule type" value="Genomic_DNA"/>
</dbReference>
<keyword evidence="2" id="KW-0560">Oxidoreductase</keyword>
<organism evidence="3 4">
    <name type="scientific">Cordylochernes scorpioides</name>
    <dbReference type="NCBI Taxonomy" id="51811"/>
    <lineage>
        <taxon>Eukaryota</taxon>
        <taxon>Metazoa</taxon>
        <taxon>Ecdysozoa</taxon>
        <taxon>Arthropoda</taxon>
        <taxon>Chelicerata</taxon>
        <taxon>Arachnida</taxon>
        <taxon>Pseudoscorpiones</taxon>
        <taxon>Cheliferoidea</taxon>
        <taxon>Chernetidae</taxon>
        <taxon>Cordylochernes</taxon>
    </lineage>
</organism>
<evidence type="ECO:0000256" key="1">
    <source>
        <dbReference type="ARBA" id="ARBA00006484"/>
    </source>
</evidence>
<dbReference type="Gene3D" id="3.40.50.720">
    <property type="entry name" value="NAD(P)-binding Rossmann-like Domain"/>
    <property type="match status" value="1"/>
</dbReference>
<gene>
    <name evidence="3" type="ORF">LAZ67_4003008</name>
</gene>
<dbReference type="Proteomes" id="UP001235939">
    <property type="component" value="Chromosome 04"/>
</dbReference>
<name>A0ABY6KDA3_9ARAC</name>
<dbReference type="PRINTS" id="PR00081">
    <property type="entry name" value="GDHRDH"/>
</dbReference>
<dbReference type="InterPro" id="IPR036291">
    <property type="entry name" value="NAD(P)-bd_dom_sf"/>
</dbReference>
<dbReference type="PANTHER" id="PTHR43943:SF2">
    <property type="entry name" value="DEHYDROGENASE_REDUCTASE 4"/>
    <property type="match status" value="1"/>
</dbReference>
<dbReference type="InterPro" id="IPR002347">
    <property type="entry name" value="SDR_fam"/>
</dbReference>
<evidence type="ECO:0000313" key="4">
    <source>
        <dbReference type="Proteomes" id="UP001235939"/>
    </source>
</evidence>
<dbReference type="InterPro" id="IPR020904">
    <property type="entry name" value="Sc_DH/Rdtase_CS"/>
</dbReference>